<dbReference type="HAMAP" id="MF_00027">
    <property type="entry name" value="CobB_CbiA"/>
    <property type="match status" value="1"/>
</dbReference>
<keyword evidence="7 9" id="KW-0460">Magnesium</keyword>
<dbReference type="PANTHER" id="PTHR43873">
    <property type="entry name" value="COBYRINATE A,C-DIAMIDE SYNTHASE"/>
    <property type="match status" value="1"/>
</dbReference>
<protein>
    <recommendedName>
        <fullName evidence="9">Cobyrinate a,c-diamide synthase</fullName>
        <ecNumber evidence="9">6.3.5.11</ecNumber>
    </recommendedName>
    <alternativeName>
        <fullName evidence="9">Cobyrinic acid a,c-diamide synthetase</fullName>
    </alternativeName>
</protein>
<keyword evidence="5 9" id="KW-0547">Nucleotide-binding</keyword>
<dbReference type="Pfam" id="PF07685">
    <property type="entry name" value="GATase_3"/>
    <property type="match status" value="1"/>
</dbReference>
<organism evidence="12 13">
    <name type="scientific">Sphingobium phenoxybenzoativorans</name>
    <dbReference type="NCBI Taxonomy" id="1592790"/>
    <lineage>
        <taxon>Bacteria</taxon>
        <taxon>Pseudomonadati</taxon>
        <taxon>Pseudomonadota</taxon>
        <taxon>Alphaproteobacteria</taxon>
        <taxon>Sphingomonadales</taxon>
        <taxon>Sphingomonadaceae</taxon>
        <taxon>Sphingobium</taxon>
    </lineage>
</organism>
<comment type="function">
    <text evidence="9">Catalyzes the ATP-dependent amidation of the two carboxylate groups at positions a and c of cobyrinate, using either L-glutamine or ammonia as the nitrogen source.</text>
</comment>
<dbReference type="InterPro" id="IPR027417">
    <property type="entry name" value="P-loop_NTPase"/>
</dbReference>
<dbReference type="CDD" id="cd05388">
    <property type="entry name" value="CobB_N"/>
    <property type="match status" value="1"/>
</dbReference>
<dbReference type="Pfam" id="PF01656">
    <property type="entry name" value="CbiA"/>
    <property type="match status" value="1"/>
</dbReference>
<dbReference type="EMBL" id="CP073910">
    <property type="protein sequence ID" value="QUT07638.1"/>
    <property type="molecule type" value="Genomic_DNA"/>
</dbReference>
<dbReference type="InterPro" id="IPR011698">
    <property type="entry name" value="GATase_3"/>
</dbReference>
<dbReference type="SUPFAM" id="SSF52317">
    <property type="entry name" value="Class I glutamine amidotransferase-like"/>
    <property type="match status" value="1"/>
</dbReference>
<name>A0A975KBN9_9SPHN</name>
<gene>
    <name evidence="9" type="primary">cbiA</name>
    <name evidence="12" type="ORF">KFK14_09730</name>
</gene>
<keyword evidence="3 9" id="KW-0169">Cobalamin biosynthesis</keyword>
<evidence type="ECO:0000259" key="10">
    <source>
        <dbReference type="Pfam" id="PF01656"/>
    </source>
</evidence>
<evidence type="ECO:0000256" key="6">
    <source>
        <dbReference type="ARBA" id="ARBA00022840"/>
    </source>
</evidence>
<accession>A0A975KBN9</accession>
<keyword evidence="6 9" id="KW-0067">ATP-binding</keyword>
<comment type="domain">
    <text evidence="9">Comprises of two domains. The C-terminal domain contains the binding site for glutamine and catalyzes the hydrolysis of this substrate to glutamate and ammonia. The N-terminal domain is anticipated to bind ATP and cobyrinate and catalyzes the ultimate synthesis of the diamide product. The ammonia produced via the glutaminase domain is probably translocated to the adjacent domain via a molecular tunnel, where it reacts with an activated intermediate.</text>
</comment>
<feature type="active site" description="Nucleophile" evidence="9">
    <location>
        <position position="330"/>
    </location>
</feature>
<comment type="miscellaneous">
    <text evidence="9">The a and c carboxylates of cobyrinate are activated for nucleophilic attack via formation of a phosphorylated intermediate by ATP. CbiA catalyzes first the amidation of the c-carboxylate, and then that of the a-carboxylate.</text>
</comment>
<dbReference type="Gene3D" id="3.40.50.880">
    <property type="match status" value="1"/>
</dbReference>
<evidence type="ECO:0000313" key="12">
    <source>
        <dbReference type="EMBL" id="QUT07638.1"/>
    </source>
</evidence>
<evidence type="ECO:0000259" key="11">
    <source>
        <dbReference type="Pfam" id="PF07685"/>
    </source>
</evidence>
<sequence>MSVPGLIIAAPASGTGKTTVMLGLLRALSEDGLTVQPFKSGPDYIDPAFHRAACGRSSFNLDSWAMDGELLDAIAAEAAGADMVLAEGSMGLYDGVASNGASGNGASAEMARRMGWPVVLVLDVSGQAQSAAATALGFKSLDPHLPFAGVILNRVASPRHERLVRKGMEAVGIPVLGALPRRGDLTLPERHLGLVQAVEHPDLDRAIADYAAFLRAHADLDAIRRAARRIPVPADRVESRLPVPPAQRIAIARDAAFSFIYPHLVEGWRRAGAEILPFSPLANEAPASHADCVWLPGGYPELHAGKLAAAGTFLSGLRNHAETRAVHGECGGYMVLGEALIDKAGVAHRMAGLLGLVTSHAERKMHLGYRLAELLSPISGIPVGTRLCGHEFHYSTIVEQRDAPLARVTDANGDAVAETGSRRGHVTGTFFHMIAPLNSRGAA</sequence>
<evidence type="ECO:0000256" key="1">
    <source>
        <dbReference type="ARBA" id="ARBA00001946"/>
    </source>
</evidence>
<dbReference type="EC" id="6.3.5.11" evidence="9"/>
<dbReference type="RefSeq" id="WP_066764457.1">
    <property type="nucleotide sequence ID" value="NZ_CP073910.1"/>
</dbReference>
<comment type="similarity">
    <text evidence="9">Belongs to the CobB/CbiA family.</text>
</comment>
<dbReference type="NCBIfam" id="NF002204">
    <property type="entry name" value="PRK01077.1"/>
    <property type="match status" value="1"/>
</dbReference>
<dbReference type="GO" id="GO:0005524">
    <property type="term" value="F:ATP binding"/>
    <property type="evidence" value="ECO:0007669"/>
    <property type="project" value="UniProtKB-UniRule"/>
</dbReference>
<comment type="similarity">
    <text evidence="2">Belongs to the CobB/CobQ family. CobQ subfamily.</text>
</comment>
<dbReference type="GO" id="GO:0042242">
    <property type="term" value="F:cobyrinic acid a,c-diamide synthase activity"/>
    <property type="evidence" value="ECO:0007669"/>
    <property type="project" value="UniProtKB-UniRule"/>
</dbReference>
<evidence type="ECO:0000313" key="13">
    <source>
        <dbReference type="Proteomes" id="UP000681425"/>
    </source>
</evidence>
<comment type="catalytic activity">
    <reaction evidence="9">
        <text>cob(II)yrinate + 2 L-glutamine + 2 ATP + 2 H2O = cob(II)yrinate a,c diamide + 2 L-glutamate + 2 ADP + 2 phosphate + 2 H(+)</text>
        <dbReference type="Rhea" id="RHEA:26289"/>
        <dbReference type="ChEBI" id="CHEBI:15377"/>
        <dbReference type="ChEBI" id="CHEBI:15378"/>
        <dbReference type="ChEBI" id="CHEBI:29985"/>
        <dbReference type="ChEBI" id="CHEBI:30616"/>
        <dbReference type="ChEBI" id="CHEBI:43474"/>
        <dbReference type="ChEBI" id="CHEBI:58359"/>
        <dbReference type="ChEBI" id="CHEBI:58537"/>
        <dbReference type="ChEBI" id="CHEBI:58894"/>
        <dbReference type="ChEBI" id="CHEBI:456216"/>
        <dbReference type="EC" id="6.3.5.11"/>
    </reaction>
</comment>
<evidence type="ECO:0000256" key="2">
    <source>
        <dbReference type="ARBA" id="ARBA00006205"/>
    </source>
</evidence>
<evidence type="ECO:0000256" key="4">
    <source>
        <dbReference type="ARBA" id="ARBA00022598"/>
    </source>
</evidence>
<feature type="site" description="Increases nucleophilicity of active site Cys" evidence="9">
    <location>
        <position position="432"/>
    </location>
</feature>
<evidence type="ECO:0000256" key="3">
    <source>
        <dbReference type="ARBA" id="ARBA00022573"/>
    </source>
</evidence>
<evidence type="ECO:0000256" key="5">
    <source>
        <dbReference type="ARBA" id="ARBA00022741"/>
    </source>
</evidence>
<dbReference type="Proteomes" id="UP000681425">
    <property type="component" value="Chromosome"/>
</dbReference>
<evidence type="ECO:0000256" key="9">
    <source>
        <dbReference type="HAMAP-Rule" id="MF_00027"/>
    </source>
</evidence>
<dbReference type="Gene3D" id="3.40.50.300">
    <property type="entry name" value="P-loop containing nucleotide triphosphate hydrolases"/>
    <property type="match status" value="1"/>
</dbReference>
<comment type="cofactor">
    <cofactor evidence="1 9">
        <name>Mg(2+)</name>
        <dbReference type="ChEBI" id="CHEBI:18420"/>
    </cofactor>
</comment>
<proteinExistence type="inferred from homology"/>
<dbReference type="InterPro" id="IPR029062">
    <property type="entry name" value="Class_I_gatase-like"/>
</dbReference>
<evidence type="ECO:0000256" key="7">
    <source>
        <dbReference type="ARBA" id="ARBA00022842"/>
    </source>
</evidence>
<dbReference type="AlphaFoldDB" id="A0A975KBN9"/>
<comment type="pathway">
    <text evidence="9">Cofactor biosynthesis; adenosylcobalamin biosynthesis; cob(II)yrinate a,c-diamide from sirohydrochlorin (anaerobic route): step 10/10.</text>
</comment>
<dbReference type="SUPFAM" id="SSF52540">
    <property type="entry name" value="P-loop containing nucleoside triphosphate hydrolases"/>
    <property type="match status" value="1"/>
</dbReference>
<reference evidence="12" key="1">
    <citation type="submission" date="2021-04" db="EMBL/GenBank/DDBJ databases">
        <title>Isolation of p-tert-butylphenol degrading bacteria Sphingobium phenoxybenzoativorans Tas13 from active sludge.</title>
        <authorList>
            <person name="Li Y."/>
        </authorList>
    </citation>
    <scope>NUCLEOTIDE SEQUENCE</scope>
    <source>
        <strain evidence="12">Tas13</strain>
    </source>
</reference>
<dbReference type="KEGG" id="spph:KFK14_09730"/>
<dbReference type="NCBIfam" id="TIGR00379">
    <property type="entry name" value="cobB"/>
    <property type="match status" value="1"/>
</dbReference>
<keyword evidence="8 9" id="KW-0315">Glutamine amidotransferase</keyword>
<feature type="domain" description="CobQ/CobB/MinD/ParA nucleotide binding" evidence="10">
    <location>
        <begin position="6"/>
        <end position="192"/>
    </location>
</feature>
<dbReference type="PANTHER" id="PTHR43873:SF1">
    <property type="entry name" value="COBYRINATE A,C-DIAMIDE SYNTHASE"/>
    <property type="match status" value="1"/>
</dbReference>
<dbReference type="GO" id="GO:0009236">
    <property type="term" value="P:cobalamin biosynthetic process"/>
    <property type="evidence" value="ECO:0007669"/>
    <property type="project" value="UniProtKB-UniRule"/>
</dbReference>
<dbReference type="InterPro" id="IPR002586">
    <property type="entry name" value="CobQ/CobB/MinD/ParA_Nub-bd_dom"/>
</dbReference>
<feature type="domain" description="CobB/CobQ-like glutamine amidotransferase" evidence="11">
    <location>
        <begin position="248"/>
        <end position="435"/>
    </location>
</feature>
<keyword evidence="13" id="KW-1185">Reference proteome</keyword>
<dbReference type="PROSITE" id="PS51274">
    <property type="entry name" value="GATASE_COBBQ"/>
    <property type="match status" value="1"/>
</dbReference>
<dbReference type="InterPro" id="IPR004484">
    <property type="entry name" value="CbiA/CobB_synth"/>
</dbReference>
<evidence type="ECO:0000256" key="8">
    <source>
        <dbReference type="ARBA" id="ARBA00022962"/>
    </source>
</evidence>
<keyword evidence="4 9" id="KW-0436">Ligase</keyword>